<dbReference type="GO" id="GO:0016020">
    <property type="term" value="C:membrane"/>
    <property type="evidence" value="ECO:0007669"/>
    <property type="project" value="UniProtKB-SubCell"/>
</dbReference>
<dbReference type="InterPro" id="IPR035952">
    <property type="entry name" value="Rhomboid-like_sf"/>
</dbReference>
<evidence type="ECO:0000313" key="9">
    <source>
        <dbReference type="EMBL" id="SJZ56997.1"/>
    </source>
</evidence>
<evidence type="ECO:0000313" key="10">
    <source>
        <dbReference type="Proteomes" id="UP000189941"/>
    </source>
</evidence>
<dbReference type="PANTHER" id="PTHR43731:SF14">
    <property type="entry name" value="PRESENILIN-ASSOCIATED RHOMBOID-LIKE PROTEIN, MITOCHONDRIAL"/>
    <property type="match status" value="1"/>
</dbReference>
<comment type="subcellular location">
    <subcellularLocation>
        <location evidence="1">Membrane</location>
        <topology evidence="1">Multi-pass membrane protein</topology>
    </subcellularLocation>
</comment>
<organism evidence="9 10">
    <name type="scientific">Globicatella sulfidifaciens DSM 15739</name>
    <dbReference type="NCBI Taxonomy" id="1121925"/>
    <lineage>
        <taxon>Bacteria</taxon>
        <taxon>Bacillati</taxon>
        <taxon>Bacillota</taxon>
        <taxon>Bacilli</taxon>
        <taxon>Lactobacillales</taxon>
        <taxon>Aerococcaceae</taxon>
        <taxon>Globicatella</taxon>
    </lineage>
</organism>
<dbReference type="GO" id="GO:0004252">
    <property type="term" value="F:serine-type endopeptidase activity"/>
    <property type="evidence" value="ECO:0007669"/>
    <property type="project" value="InterPro"/>
</dbReference>
<dbReference type="STRING" id="1121925.SAMN02746011_01161"/>
<dbReference type="InterPro" id="IPR022764">
    <property type="entry name" value="Peptidase_S54_rhomboid_dom"/>
</dbReference>
<name>A0A1T4LQT0_9LACT</name>
<reference evidence="10" key="1">
    <citation type="submission" date="2017-02" db="EMBL/GenBank/DDBJ databases">
        <authorList>
            <person name="Varghese N."/>
            <person name="Submissions S."/>
        </authorList>
    </citation>
    <scope>NUCLEOTIDE SEQUENCE [LARGE SCALE GENOMIC DNA]</scope>
    <source>
        <strain evidence="10">DSM 15739</strain>
    </source>
</reference>
<dbReference type="InterPro" id="IPR050925">
    <property type="entry name" value="Rhomboid_protease_S54"/>
</dbReference>
<gene>
    <name evidence="9" type="ORF">SAMN02746011_01161</name>
</gene>
<evidence type="ECO:0000256" key="3">
    <source>
        <dbReference type="ARBA" id="ARBA00022692"/>
    </source>
</evidence>
<accession>A0A1T4LQT0</accession>
<keyword evidence="4" id="KW-0378">Hydrolase</keyword>
<comment type="similarity">
    <text evidence="2">Belongs to the peptidase S54 family.</text>
</comment>
<evidence type="ECO:0000256" key="2">
    <source>
        <dbReference type="ARBA" id="ARBA00009045"/>
    </source>
</evidence>
<keyword evidence="10" id="KW-1185">Reference proteome</keyword>
<feature type="transmembrane region" description="Helical" evidence="7">
    <location>
        <begin position="100"/>
        <end position="120"/>
    </location>
</feature>
<evidence type="ECO:0000256" key="4">
    <source>
        <dbReference type="ARBA" id="ARBA00022801"/>
    </source>
</evidence>
<dbReference type="Proteomes" id="UP000189941">
    <property type="component" value="Unassembled WGS sequence"/>
</dbReference>
<proteinExistence type="inferred from homology"/>
<dbReference type="OrthoDB" id="9813074at2"/>
<feature type="transmembrane region" description="Helical" evidence="7">
    <location>
        <begin position="209"/>
        <end position="227"/>
    </location>
</feature>
<feature type="transmembrane region" description="Helical" evidence="7">
    <location>
        <begin position="12"/>
        <end position="35"/>
    </location>
</feature>
<evidence type="ECO:0000256" key="5">
    <source>
        <dbReference type="ARBA" id="ARBA00022989"/>
    </source>
</evidence>
<dbReference type="EMBL" id="FUWO01000009">
    <property type="protein sequence ID" value="SJZ56997.1"/>
    <property type="molecule type" value="Genomic_DNA"/>
</dbReference>
<dbReference type="PANTHER" id="PTHR43731">
    <property type="entry name" value="RHOMBOID PROTEASE"/>
    <property type="match status" value="1"/>
</dbReference>
<dbReference type="RefSeq" id="WP_078755911.1">
    <property type="nucleotide sequence ID" value="NZ_FUWO01000009.1"/>
</dbReference>
<feature type="transmembrane region" description="Helical" evidence="7">
    <location>
        <begin position="61"/>
        <end position="88"/>
    </location>
</feature>
<dbReference type="Gene3D" id="1.20.1540.10">
    <property type="entry name" value="Rhomboid-like"/>
    <property type="match status" value="1"/>
</dbReference>
<feature type="transmembrane region" description="Helical" evidence="7">
    <location>
        <begin position="126"/>
        <end position="146"/>
    </location>
</feature>
<protein>
    <submittedName>
        <fullName evidence="9">Rhomboid protease GluP</fullName>
    </submittedName>
</protein>
<keyword evidence="6 7" id="KW-0472">Membrane</keyword>
<feature type="transmembrane region" description="Helical" evidence="7">
    <location>
        <begin position="158"/>
        <end position="173"/>
    </location>
</feature>
<dbReference type="AlphaFoldDB" id="A0A1T4LQT0"/>
<evidence type="ECO:0000256" key="7">
    <source>
        <dbReference type="SAM" id="Phobius"/>
    </source>
</evidence>
<feature type="transmembrane region" description="Helical" evidence="7">
    <location>
        <begin position="179"/>
        <end position="197"/>
    </location>
</feature>
<dbReference type="Pfam" id="PF01694">
    <property type="entry name" value="Rhomboid"/>
    <property type="match status" value="1"/>
</dbReference>
<evidence type="ECO:0000256" key="1">
    <source>
        <dbReference type="ARBA" id="ARBA00004141"/>
    </source>
</evidence>
<feature type="domain" description="Peptidase S54 rhomboid" evidence="8">
    <location>
        <begin position="59"/>
        <end position="195"/>
    </location>
</feature>
<evidence type="ECO:0000259" key="8">
    <source>
        <dbReference type="Pfam" id="PF01694"/>
    </source>
</evidence>
<evidence type="ECO:0000256" key="6">
    <source>
        <dbReference type="ARBA" id="ARBA00023136"/>
    </source>
</evidence>
<keyword evidence="3 7" id="KW-0812">Transmembrane</keyword>
<dbReference type="SUPFAM" id="SSF144091">
    <property type="entry name" value="Rhomboid-like"/>
    <property type="match status" value="1"/>
</dbReference>
<keyword evidence="5 7" id="KW-1133">Transmembrane helix</keyword>
<sequence>MEKIKNPEWWRQAPFVTYILLTLNIAVFIWMLFVFGTTQSSEALVRTGANFRPFIVHFNEWWRLLTAGFIHIGIEHILMNMVSLYFVGIELEKILGHGRYLVIYLISVLGGNVVSFGLASAGALSAGASTGIFGLFAAYIVLGRLYPQSSYLRQRGQTFMTLFVINVLMNLFSGTIDNWGHMGGALMGALMTAAIGIKQYHPLTKKQRLLLFISIILLLILFIFIGIQREF</sequence>
<dbReference type="GO" id="GO:0006508">
    <property type="term" value="P:proteolysis"/>
    <property type="evidence" value="ECO:0007669"/>
    <property type="project" value="UniProtKB-KW"/>
</dbReference>
<keyword evidence="9" id="KW-0645">Protease</keyword>